<feature type="region of interest" description="Disordered" evidence="1">
    <location>
        <begin position="1"/>
        <end position="72"/>
    </location>
</feature>
<feature type="compositionally biased region" description="Acidic residues" evidence="1">
    <location>
        <begin position="32"/>
        <end position="55"/>
    </location>
</feature>
<dbReference type="AlphaFoldDB" id="A0A0H5RDW7"/>
<name>A0A0H5RDW7_9EUKA</name>
<accession>A0A0H5RDW7</accession>
<evidence type="ECO:0000256" key="1">
    <source>
        <dbReference type="SAM" id="MobiDB-lite"/>
    </source>
</evidence>
<feature type="compositionally biased region" description="Low complexity" evidence="1">
    <location>
        <begin position="90"/>
        <end position="104"/>
    </location>
</feature>
<feature type="region of interest" description="Disordered" evidence="1">
    <location>
        <begin position="90"/>
        <end position="159"/>
    </location>
</feature>
<reference evidence="2" key="1">
    <citation type="submission" date="2015-04" db="EMBL/GenBank/DDBJ databases">
        <title>The genome sequence of the plant pathogenic Rhizarian Plasmodiophora brassicae reveals insights in its biotrophic life cycle and the origin of chitin synthesis.</title>
        <authorList>
            <person name="Schwelm A."/>
            <person name="Fogelqvist J."/>
            <person name="Knaust A."/>
            <person name="Julke S."/>
            <person name="Lilja T."/>
            <person name="Dhandapani V."/>
            <person name="Bonilla-Rosso G."/>
            <person name="Karlsson M."/>
            <person name="Shevchenko A."/>
            <person name="Choi S.R."/>
            <person name="Kim H.G."/>
            <person name="Park J.Y."/>
            <person name="Lim Y.P."/>
            <person name="Ludwig-Muller J."/>
            <person name="Dixelius C."/>
        </authorList>
    </citation>
    <scope>NUCLEOTIDE SEQUENCE</scope>
    <source>
        <tissue evidence="2">Potato root galls</tissue>
    </source>
</reference>
<protein>
    <submittedName>
        <fullName evidence="2">Uncharacterized protein</fullName>
    </submittedName>
</protein>
<feature type="compositionally biased region" description="Low complexity" evidence="1">
    <location>
        <begin position="1"/>
        <end position="29"/>
    </location>
</feature>
<proteinExistence type="predicted"/>
<feature type="non-terminal residue" evidence="2">
    <location>
        <position position="1"/>
    </location>
</feature>
<dbReference type="EMBL" id="HACM01011310">
    <property type="protein sequence ID" value="CRZ11752.1"/>
    <property type="molecule type" value="Transcribed_RNA"/>
</dbReference>
<feature type="compositionally biased region" description="Low complexity" evidence="1">
    <location>
        <begin position="128"/>
        <end position="141"/>
    </location>
</feature>
<organism evidence="2">
    <name type="scientific">Spongospora subterranea</name>
    <dbReference type="NCBI Taxonomy" id="70186"/>
    <lineage>
        <taxon>Eukaryota</taxon>
        <taxon>Sar</taxon>
        <taxon>Rhizaria</taxon>
        <taxon>Endomyxa</taxon>
        <taxon>Phytomyxea</taxon>
        <taxon>Plasmodiophorida</taxon>
        <taxon>Plasmodiophoridae</taxon>
        <taxon>Spongospora</taxon>
    </lineage>
</organism>
<evidence type="ECO:0000313" key="2">
    <source>
        <dbReference type="EMBL" id="CRZ11752.1"/>
    </source>
</evidence>
<sequence length="222" mass="22962">APTTPPMTTQAPNIITQQQSTIIRQPIRIAQEPEDCDEDEEEPEAEEDCDDDDDDVPPKVSRSNARGGLRTLMMPAVTQSQFVSINNESTVVNNSTSRSNSASSQFPISPTTVPSKSNTSTPDQGAVTSSSGSTSQFKQSSVNISANGGVSGSIGGAATNISIGGEAHAKLSTGAAAKEKHAKLSIGGAAKEKHSVEIGTKEKHLTLSGELEASGNATIAKK</sequence>
<feature type="compositionally biased region" description="Polar residues" evidence="1">
    <location>
        <begin position="105"/>
        <end position="127"/>
    </location>
</feature>